<sequence length="95" mass="10881">MTEEKRYDEEEQKVEDPKTGQESDSSQYEGDEELEDVANNLDETERSSDPDVKYHTDTEYRNTDVDEAGYVSGPTAEGRRTRTDELPENPSEDAE</sequence>
<proteinExistence type="predicted"/>
<feature type="compositionally biased region" description="Basic and acidic residues" evidence="1">
    <location>
        <begin position="1"/>
        <end position="21"/>
    </location>
</feature>
<reference evidence="2 3" key="1">
    <citation type="journal article" date="2025" name="Anaerobe">
        <title>Description of Anaerococcus kampingiae sp. nov., Anaerococcus groningensis sp. nov., Anaerococcus martiniensis sp. nov., and Anaerococcus cruorum sp. nov., isolated from human clinical specimens.</title>
        <authorList>
            <person name="Boiten K.E."/>
            <person name="Meijer J."/>
            <person name="van Wezel E.M."/>
            <person name="Veloo A.C.M."/>
        </authorList>
    </citation>
    <scope>NUCLEOTIDE SEQUENCE [LARGE SCALE GENOMIC DNA]</scope>
    <source>
        <strain evidence="2 3">ENR0831</strain>
    </source>
</reference>
<comment type="caution">
    <text evidence="2">The sequence shown here is derived from an EMBL/GenBank/DDBJ whole genome shotgun (WGS) entry which is preliminary data.</text>
</comment>
<organism evidence="2 3">
    <name type="scientific">Anaerococcus martiniensis</name>
    <dbReference type="NCBI Taxonomy" id="3115615"/>
    <lineage>
        <taxon>Bacteria</taxon>
        <taxon>Bacillati</taxon>
        <taxon>Bacillota</taxon>
        <taxon>Tissierellia</taxon>
        <taxon>Tissierellales</taxon>
        <taxon>Peptoniphilaceae</taxon>
        <taxon>Anaerococcus</taxon>
    </lineage>
</organism>
<evidence type="ECO:0000313" key="3">
    <source>
        <dbReference type="Proteomes" id="UP001637996"/>
    </source>
</evidence>
<keyword evidence="3" id="KW-1185">Reference proteome</keyword>
<dbReference type="EMBL" id="JBGMEI010000001">
    <property type="protein sequence ID" value="MFO3664809.1"/>
    <property type="molecule type" value="Genomic_DNA"/>
</dbReference>
<feature type="compositionally biased region" description="Basic and acidic residues" evidence="1">
    <location>
        <begin position="43"/>
        <end position="64"/>
    </location>
</feature>
<accession>A0ABW9M6B6</accession>
<evidence type="ECO:0000256" key="1">
    <source>
        <dbReference type="SAM" id="MobiDB-lite"/>
    </source>
</evidence>
<dbReference type="Proteomes" id="UP001637996">
    <property type="component" value="Unassembled WGS sequence"/>
</dbReference>
<evidence type="ECO:0000313" key="2">
    <source>
        <dbReference type="EMBL" id="MFO3664809.1"/>
    </source>
</evidence>
<name>A0ABW9M6B6_9FIRM</name>
<gene>
    <name evidence="2" type="ORF">ACCQ41_00855</name>
</gene>
<feature type="compositionally biased region" description="Acidic residues" evidence="1">
    <location>
        <begin position="86"/>
        <end position="95"/>
    </location>
</feature>
<feature type="region of interest" description="Disordered" evidence="1">
    <location>
        <begin position="1"/>
        <end position="95"/>
    </location>
</feature>
<dbReference type="RefSeq" id="WP_410030575.1">
    <property type="nucleotide sequence ID" value="NZ_JBGMEI010000001.1"/>
</dbReference>
<protein>
    <submittedName>
        <fullName evidence="2">Uncharacterized protein</fullName>
    </submittedName>
</protein>